<protein>
    <submittedName>
        <fullName evidence="1">Uncharacterized protein</fullName>
    </submittedName>
</protein>
<organism evidence="1">
    <name type="scientific">freshwater metagenome</name>
    <dbReference type="NCBI Taxonomy" id="449393"/>
    <lineage>
        <taxon>unclassified sequences</taxon>
        <taxon>metagenomes</taxon>
        <taxon>ecological metagenomes</taxon>
    </lineage>
</organism>
<reference evidence="1" key="1">
    <citation type="submission" date="2014-05" db="EMBL/GenBank/DDBJ databases">
        <title>Key roles for freshwater Actinobacteria revealed by deep metagenomic sequencing.</title>
        <authorList>
            <person name="Ghai R."/>
            <person name="Mizuno C.M."/>
            <person name="Picazo A."/>
            <person name="Camacho A."/>
            <person name="Rodriguez-Valera F."/>
        </authorList>
    </citation>
    <scope>NUCLEOTIDE SEQUENCE</scope>
</reference>
<comment type="caution">
    <text evidence="1">The sequence shown here is derived from an EMBL/GenBank/DDBJ whole genome shotgun (WGS) entry which is preliminary data.</text>
</comment>
<sequence length="183" mass="19719">MGGDNLIKVVRAFPYFSGMPITIPKSLLLVPKIPSIAVVGLLAAQFLILQSIGGTEPKCTLNVERPHYSTSLSENQNIDAIKLNITSICNVSQKYTQLSASIQKIQNNREITAYSFVNERRSSTTKSPNVASFKELFGPCQKGVSAAYRGTARGYVYLENGKKLAVKGDSGKFVAAGCLIGAQ</sequence>
<dbReference type="EMBL" id="JNSK01000138">
    <property type="protein sequence ID" value="KGA14196.1"/>
    <property type="molecule type" value="Genomic_DNA"/>
</dbReference>
<accession>A0A094QIH6</accession>
<gene>
    <name evidence="1" type="ORF">GM50_20500</name>
</gene>
<dbReference type="AlphaFoldDB" id="A0A094QIH6"/>
<name>A0A094QIH6_9ZZZZ</name>
<proteinExistence type="predicted"/>
<evidence type="ECO:0000313" key="1">
    <source>
        <dbReference type="EMBL" id="KGA14196.1"/>
    </source>
</evidence>